<gene>
    <name evidence="13" type="ORF">MGL_0678</name>
</gene>
<keyword evidence="4 10" id="KW-1133">Transmembrane helix</keyword>
<dbReference type="KEGG" id="mgl:MGL_0678"/>
<dbReference type="OrthoDB" id="1436450at2759"/>
<evidence type="ECO:0000256" key="4">
    <source>
        <dbReference type="ARBA" id="ARBA00022989"/>
    </source>
</evidence>
<comment type="domain">
    <text evidence="10">The DHHC domain is required for palmitoyltransferase activity.</text>
</comment>
<protein>
    <recommendedName>
        <fullName evidence="10">Palmitoyltransferase</fullName>
        <ecNumber evidence="10">2.3.1.225</ecNumber>
    </recommendedName>
</protein>
<dbReference type="InterPro" id="IPR001594">
    <property type="entry name" value="Palmitoyltrfase_DHHC"/>
</dbReference>
<dbReference type="Pfam" id="PF01529">
    <property type="entry name" value="DHHC"/>
    <property type="match status" value="1"/>
</dbReference>
<keyword evidence="3 10" id="KW-0812">Transmembrane</keyword>
<dbReference type="EMBL" id="AAYY01000002">
    <property type="protein sequence ID" value="EDP44871.1"/>
    <property type="molecule type" value="Genomic_DNA"/>
</dbReference>
<dbReference type="GeneID" id="5856391"/>
<evidence type="ECO:0000313" key="13">
    <source>
        <dbReference type="EMBL" id="EDP44871.1"/>
    </source>
</evidence>
<dbReference type="InterPro" id="IPR039859">
    <property type="entry name" value="PFA4/ZDH16/20/ERF2-like"/>
</dbReference>
<accession>A8PUG0</accession>
<comment type="catalytic activity">
    <reaction evidence="9 10">
        <text>L-cysteinyl-[protein] + hexadecanoyl-CoA = S-hexadecanoyl-L-cysteinyl-[protein] + CoA</text>
        <dbReference type="Rhea" id="RHEA:36683"/>
        <dbReference type="Rhea" id="RHEA-COMP:10131"/>
        <dbReference type="Rhea" id="RHEA-COMP:11032"/>
        <dbReference type="ChEBI" id="CHEBI:29950"/>
        <dbReference type="ChEBI" id="CHEBI:57287"/>
        <dbReference type="ChEBI" id="CHEBI:57379"/>
        <dbReference type="ChEBI" id="CHEBI:74151"/>
        <dbReference type="EC" id="2.3.1.225"/>
    </reaction>
</comment>
<dbReference type="PROSITE" id="PS50216">
    <property type="entry name" value="DHHC"/>
    <property type="match status" value="1"/>
</dbReference>
<evidence type="ECO:0000256" key="11">
    <source>
        <dbReference type="SAM" id="MobiDB-lite"/>
    </source>
</evidence>
<keyword evidence="6" id="KW-0564">Palmitate</keyword>
<organism evidence="13 14">
    <name type="scientific">Malassezia globosa (strain ATCC MYA-4612 / CBS 7966)</name>
    <name type="common">Dandruff-associated fungus</name>
    <dbReference type="NCBI Taxonomy" id="425265"/>
    <lineage>
        <taxon>Eukaryota</taxon>
        <taxon>Fungi</taxon>
        <taxon>Dikarya</taxon>
        <taxon>Basidiomycota</taxon>
        <taxon>Ustilaginomycotina</taxon>
        <taxon>Malasseziomycetes</taxon>
        <taxon>Malasseziales</taxon>
        <taxon>Malasseziaceae</taxon>
        <taxon>Malassezia</taxon>
    </lineage>
</organism>
<comment type="subcellular location">
    <subcellularLocation>
        <location evidence="1">Membrane</location>
        <topology evidence="1">Multi-pass membrane protein</topology>
    </subcellularLocation>
</comment>
<dbReference type="EC" id="2.3.1.225" evidence="10"/>
<dbReference type="Proteomes" id="UP000008837">
    <property type="component" value="Unassembled WGS sequence"/>
</dbReference>
<keyword evidence="8 10" id="KW-0012">Acyltransferase</keyword>
<evidence type="ECO:0000256" key="6">
    <source>
        <dbReference type="ARBA" id="ARBA00023139"/>
    </source>
</evidence>
<keyword evidence="2 10" id="KW-0808">Transferase</keyword>
<feature type="transmembrane region" description="Helical" evidence="10">
    <location>
        <begin position="248"/>
        <end position="271"/>
    </location>
</feature>
<feature type="domain" description="Palmitoyltransferase DHHC" evidence="12">
    <location>
        <begin position="204"/>
        <end position="331"/>
    </location>
</feature>
<keyword evidence="5 10" id="KW-0472">Membrane</keyword>
<feature type="transmembrane region" description="Helical" evidence="10">
    <location>
        <begin position="291"/>
        <end position="315"/>
    </location>
</feature>
<evidence type="ECO:0000256" key="7">
    <source>
        <dbReference type="ARBA" id="ARBA00023288"/>
    </source>
</evidence>
<evidence type="ECO:0000313" key="14">
    <source>
        <dbReference type="Proteomes" id="UP000008837"/>
    </source>
</evidence>
<dbReference type="VEuPathDB" id="FungiDB:MGL_0678"/>
<feature type="region of interest" description="Disordered" evidence="11">
    <location>
        <begin position="1"/>
        <end position="141"/>
    </location>
</feature>
<sequence length="528" mass="59285">MPIDIERQPGAADHNEITPFSPDNADSVRNTRLFSPIEEREQRWRELELSLDMSPMDPEAPVSHDKSHSVPLSHVTPPSMVQSSLLTDDESPGRSLTVPLNSSPLQGSAIIAPYSGENQSPAPRRPPDTKPPADLNPSLNLQGNAYLHTTGQATSVPQAWTHDLSSQRMPPSATHVAPAPAFDTRLPEPHRIPPDVPLYDPAQLFCTQCQRARPPRAHHCRKCGTCVLRMDHHCPWIGGCVGAHNYHLYFMTVLWGLILSTYVIVSMAPLFSRGVLSQGSSSSWRDAIHHWSVDGFMISVFAISFFFFLFTGSLVSVHIHMSGHNLTSIEQRAINSLRTREGMVQRRYFSDAGQGGSLGRGPLAAFRRLRARQRMRKAWNDEWGHPLREGNPWWIGSIAEFEYSVSSPSACERERELEKKLGLTRSDAYAHTPQIYGACALATPMTTSRLLRQRQQHHQPVPSFWFVGPPYLLNMQLSLGPPYSWLFPISRRSHTGVHFALNPRYSQDGLWRPRSQWPSITTTSPSRT</sequence>
<evidence type="ECO:0000256" key="9">
    <source>
        <dbReference type="ARBA" id="ARBA00048048"/>
    </source>
</evidence>
<comment type="similarity">
    <text evidence="10">Belongs to the DHHC palmitoyltransferase family.</text>
</comment>
<evidence type="ECO:0000256" key="5">
    <source>
        <dbReference type="ARBA" id="ARBA00023136"/>
    </source>
</evidence>
<evidence type="ECO:0000259" key="12">
    <source>
        <dbReference type="Pfam" id="PF01529"/>
    </source>
</evidence>
<feature type="compositionally biased region" description="Basic and acidic residues" evidence="11">
    <location>
        <begin position="37"/>
        <end position="48"/>
    </location>
</feature>
<keyword evidence="7" id="KW-0449">Lipoprotein</keyword>
<dbReference type="PANTHER" id="PTHR12246">
    <property type="entry name" value="PALMITOYLTRANSFERASE ZDHHC16"/>
    <property type="match status" value="1"/>
</dbReference>
<comment type="caution">
    <text evidence="13">The sequence shown here is derived from an EMBL/GenBank/DDBJ whole genome shotgun (WGS) entry which is preliminary data.</text>
</comment>
<name>A8PUG0_MALGO</name>
<keyword evidence="14" id="KW-1185">Reference proteome</keyword>
<dbReference type="InParanoid" id="A8PUG0"/>
<dbReference type="GO" id="GO:0016020">
    <property type="term" value="C:membrane"/>
    <property type="evidence" value="ECO:0007669"/>
    <property type="project" value="UniProtKB-SubCell"/>
</dbReference>
<evidence type="ECO:0000256" key="10">
    <source>
        <dbReference type="RuleBase" id="RU079119"/>
    </source>
</evidence>
<dbReference type="AlphaFoldDB" id="A8PUG0"/>
<evidence type="ECO:0000256" key="1">
    <source>
        <dbReference type="ARBA" id="ARBA00004141"/>
    </source>
</evidence>
<evidence type="ECO:0000256" key="3">
    <source>
        <dbReference type="ARBA" id="ARBA00022692"/>
    </source>
</evidence>
<dbReference type="RefSeq" id="XP_001732085.1">
    <property type="nucleotide sequence ID" value="XM_001732033.1"/>
</dbReference>
<proteinExistence type="inferred from homology"/>
<reference evidence="13 14" key="1">
    <citation type="journal article" date="2007" name="Proc. Natl. Acad. Sci. U.S.A.">
        <title>Dandruff-associated Malassezia genomes reveal convergent and divergent virulence traits shared with plant and human fungal pathogens.</title>
        <authorList>
            <person name="Xu J."/>
            <person name="Saunders C.W."/>
            <person name="Hu P."/>
            <person name="Grant R.A."/>
            <person name="Boekhout T."/>
            <person name="Kuramae E.E."/>
            <person name="Kronstad J.W."/>
            <person name="Deangelis Y.M."/>
            <person name="Reeder N.L."/>
            <person name="Johnstone K.R."/>
            <person name="Leland M."/>
            <person name="Fieno A.M."/>
            <person name="Begley W.M."/>
            <person name="Sun Y."/>
            <person name="Lacey M.P."/>
            <person name="Chaudhary T."/>
            <person name="Keough T."/>
            <person name="Chu L."/>
            <person name="Sears R."/>
            <person name="Yuan B."/>
            <person name="Dawson T.L.Jr."/>
        </authorList>
    </citation>
    <scope>NUCLEOTIDE SEQUENCE [LARGE SCALE GENOMIC DNA]</scope>
    <source>
        <strain evidence="14">ATCC MYA-4612 / CBS 7966</strain>
    </source>
</reference>
<dbReference type="GO" id="GO:0019706">
    <property type="term" value="F:protein-cysteine S-palmitoyltransferase activity"/>
    <property type="evidence" value="ECO:0007669"/>
    <property type="project" value="UniProtKB-EC"/>
</dbReference>
<evidence type="ECO:0000256" key="2">
    <source>
        <dbReference type="ARBA" id="ARBA00022679"/>
    </source>
</evidence>
<evidence type="ECO:0000256" key="8">
    <source>
        <dbReference type="ARBA" id="ARBA00023315"/>
    </source>
</evidence>